<feature type="region of interest" description="Disordered" evidence="1">
    <location>
        <begin position="113"/>
        <end position="134"/>
    </location>
</feature>
<accession>A0A6A6RMX2</accession>
<evidence type="ECO:0000256" key="1">
    <source>
        <dbReference type="SAM" id="MobiDB-lite"/>
    </source>
</evidence>
<keyword evidence="3" id="KW-1185">Reference proteome</keyword>
<sequence length="254" mass="28491">MLSLLQSPLRIANANTWHQYTKPRGKIHTVVDEKHAKSSNISEPAIAVLEKPSADYEAGLETRDTTTTQKVPLSFNSFRPPIPDPSEPSSIALIEEDDEENNDNDLSFEMVSLRSSESDFESEPEAKRPSSPELFDLCPSPTISYADTSSMNDENFVSGFELVSLLDLDAIEPSLSTPDISPSSSWILEEECFPIPSIECSPKKSGLKMPVRNTIERQQRRSEVRGPSLNLNLAWQEEFDDLADYGRPGRRCWR</sequence>
<proteinExistence type="predicted"/>
<evidence type="ECO:0000313" key="2">
    <source>
        <dbReference type="EMBL" id="KAF2635913.1"/>
    </source>
</evidence>
<gene>
    <name evidence="2" type="ORF">P280DRAFT_522678</name>
</gene>
<protein>
    <submittedName>
        <fullName evidence="2">Uncharacterized protein</fullName>
    </submittedName>
</protein>
<evidence type="ECO:0000313" key="3">
    <source>
        <dbReference type="Proteomes" id="UP000799753"/>
    </source>
</evidence>
<dbReference type="Proteomes" id="UP000799753">
    <property type="component" value="Unassembled WGS sequence"/>
</dbReference>
<dbReference type="EMBL" id="MU006802">
    <property type="protein sequence ID" value="KAF2635913.1"/>
    <property type="molecule type" value="Genomic_DNA"/>
</dbReference>
<name>A0A6A6RMX2_9PLEO</name>
<reference evidence="2" key="1">
    <citation type="journal article" date="2020" name="Stud. Mycol.">
        <title>101 Dothideomycetes genomes: a test case for predicting lifestyles and emergence of pathogens.</title>
        <authorList>
            <person name="Haridas S."/>
            <person name="Albert R."/>
            <person name="Binder M."/>
            <person name="Bloem J."/>
            <person name="Labutti K."/>
            <person name="Salamov A."/>
            <person name="Andreopoulos B."/>
            <person name="Baker S."/>
            <person name="Barry K."/>
            <person name="Bills G."/>
            <person name="Bluhm B."/>
            <person name="Cannon C."/>
            <person name="Castanera R."/>
            <person name="Culley D."/>
            <person name="Daum C."/>
            <person name="Ezra D."/>
            <person name="Gonzalez J."/>
            <person name="Henrissat B."/>
            <person name="Kuo A."/>
            <person name="Liang C."/>
            <person name="Lipzen A."/>
            <person name="Lutzoni F."/>
            <person name="Magnuson J."/>
            <person name="Mondo S."/>
            <person name="Nolan M."/>
            <person name="Ohm R."/>
            <person name="Pangilinan J."/>
            <person name="Park H.-J."/>
            <person name="Ramirez L."/>
            <person name="Alfaro M."/>
            <person name="Sun H."/>
            <person name="Tritt A."/>
            <person name="Yoshinaga Y."/>
            <person name="Zwiers L.-H."/>
            <person name="Turgeon B."/>
            <person name="Goodwin S."/>
            <person name="Spatafora J."/>
            <person name="Crous P."/>
            <person name="Grigoriev I."/>
        </authorList>
    </citation>
    <scope>NUCLEOTIDE SEQUENCE</scope>
    <source>
        <strain evidence="2">CBS 473.64</strain>
    </source>
</reference>
<organism evidence="2 3">
    <name type="scientific">Massarina eburnea CBS 473.64</name>
    <dbReference type="NCBI Taxonomy" id="1395130"/>
    <lineage>
        <taxon>Eukaryota</taxon>
        <taxon>Fungi</taxon>
        <taxon>Dikarya</taxon>
        <taxon>Ascomycota</taxon>
        <taxon>Pezizomycotina</taxon>
        <taxon>Dothideomycetes</taxon>
        <taxon>Pleosporomycetidae</taxon>
        <taxon>Pleosporales</taxon>
        <taxon>Massarineae</taxon>
        <taxon>Massarinaceae</taxon>
        <taxon>Massarina</taxon>
    </lineage>
</organism>
<dbReference type="AlphaFoldDB" id="A0A6A6RMX2"/>